<protein>
    <submittedName>
        <fullName evidence="2">Uncharacterized protein</fullName>
    </submittedName>
</protein>
<dbReference type="Proteomes" id="UP000887540">
    <property type="component" value="Unplaced"/>
</dbReference>
<name>A0A914CNS0_9BILA</name>
<sequence>MEPEATKRIESIHKALAKLEATFHDRDLSFLRNREVSRRLACTKPTCKCNDENVIVGTMTSLLQENEKFLPLITEGAPVDEPWSEFPVPPKRPEQTYRADVNFELAFQFLDTICREFMHARHDRENFMQHNIFQCDCVRWLLNNFDMLRSPALFRFFKAFNMHNTYMIAIFSFCIENKLIDRRELGPMKFAVGAVSENWWRFVMNHVGKGYRRDRKRKRAPFLNFVPNNCLPALEKWNRLLERLRRDFPNFFYEDGKLNRDFVMRADPGPTSKCAECKDEFSSRYLVKCEAISSEHDDNADLLNKSHLNCRPCFKKYWMRISTMDSDTIDQVIAKTRKDNKVTFYFRCKEDNCHNSYEPETLRKFVLVPVRRLLFEQMLETILKNAFENAHLDEEPKTAVEETPNRV</sequence>
<keyword evidence="1" id="KW-1185">Reference proteome</keyword>
<dbReference type="AlphaFoldDB" id="A0A914CNS0"/>
<organism evidence="1 2">
    <name type="scientific">Acrobeloides nanus</name>
    <dbReference type="NCBI Taxonomy" id="290746"/>
    <lineage>
        <taxon>Eukaryota</taxon>
        <taxon>Metazoa</taxon>
        <taxon>Ecdysozoa</taxon>
        <taxon>Nematoda</taxon>
        <taxon>Chromadorea</taxon>
        <taxon>Rhabditida</taxon>
        <taxon>Tylenchina</taxon>
        <taxon>Cephalobomorpha</taxon>
        <taxon>Cephaloboidea</taxon>
        <taxon>Cephalobidae</taxon>
        <taxon>Acrobeloides</taxon>
    </lineage>
</organism>
<accession>A0A914CNS0</accession>
<evidence type="ECO:0000313" key="2">
    <source>
        <dbReference type="WBParaSite" id="ACRNAN_scaffold12805.g24202.t1"/>
    </source>
</evidence>
<reference evidence="2" key="1">
    <citation type="submission" date="2022-11" db="UniProtKB">
        <authorList>
            <consortium name="WormBaseParasite"/>
        </authorList>
    </citation>
    <scope>IDENTIFICATION</scope>
</reference>
<dbReference type="WBParaSite" id="ACRNAN_scaffold12805.g24202.t1">
    <property type="protein sequence ID" value="ACRNAN_scaffold12805.g24202.t1"/>
    <property type="gene ID" value="ACRNAN_scaffold12805.g24202"/>
</dbReference>
<proteinExistence type="predicted"/>
<evidence type="ECO:0000313" key="1">
    <source>
        <dbReference type="Proteomes" id="UP000887540"/>
    </source>
</evidence>